<protein>
    <submittedName>
        <fullName evidence="2">Unannotated protein</fullName>
    </submittedName>
</protein>
<dbReference type="Pfam" id="PF10647">
    <property type="entry name" value="Gmad1"/>
    <property type="match status" value="1"/>
</dbReference>
<organism evidence="2">
    <name type="scientific">freshwater metagenome</name>
    <dbReference type="NCBI Taxonomy" id="449393"/>
    <lineage>
        <taxon>unclassified sequences</taxon>
        <taxon>metagenomes</taxon>
        <taxon>ecological metagenomes</taxon>
    </lineage>
</organism>
<proteinExistence type="predicted"/>
<dbReference type="EMBL" id="CAFBPZ010000045">
    <property type="protein sequence ID" value="CAB5038352.1"/>
    <property type="molecule type" value="Genomic_DNA"/>
</dbReference>
<reference evidence="2" key="1">
    <citation type="submission" date="2020-05" db="EMBL/GenBank/DDBJ databases">
        <authorList>
            <person name="Chiriac C."/>
            <person name="Salcher M."/>
            <person name="Ghai R."/>
            <person name="Kavagutti S V."/>
        </authorList>
    </citation>
    <scope>NUCLEOTIDE SEQUENCE</scope>
</reference>
<dbReference type="AlphaFoldDB" id="A0A6J7SBX7"/>
<accession>A0A6J7SBX7</accession>
<name>A0A6J7SBX7_9ZZZZ</name>
<dbReference type="InterPro" id="IPR018910">
    <property type="entry name" value="LpqB_C"/>
</dbReference>
<feature type="domain" description="Lipoprotein LpqB C-terminal" evidence="1">
    <location>
        <begin position="80"/>
        <end position="210"/>
    </location>
</feature>
<gene>
    <name evidence="2" type="ORF">UFOPK4237_00809</name>
</gene>
<evidence type="ECO:0000259" key="1">
    <source>
        <dbReference type="Pfam" id="PF10647"/>
    </source>
</evidence>
<dbReference type="SUPFAM" id="SSF69322">
    <property type="entry name" value="Tricorn protease domain 2"/>
    <property type="match status" value="1"/>
</dbReference>
<sequence>MLAGIDVLGRVWSTTVDAKPTWSNLPITRAVQWLDYDPGGGLWIWGEVGGLAVWDAPGPLKNIPVVGLPARSRAIKAVPSRDGSRVALVVRSGTNTSLYLARIEQDIETNIRTISAPIKLARSVTSVTDVDWSGANSIALIGRTGAGALQVFDLDLALGTLVAQGGPDGPDSIASAPGLPVLISAKDGLIYQLDAGSWTSRINAWSPSYPS</sequence>
<evidence type="ECO:0000313" key="2">
    <source>
        <dbReference type="EMBL" id="CAB5038352.1"/>
    </source>
</evidence>